<keyword evidence="2" id="KW-1185">Reference proteome</keyword>
<comment type="caution">
    <text evidence="1">The sequence shown here is derived from an EMBL/GenBank/DDBJ whole genome shotgun (WGS) entry which is preliminary data.</text>
</comment>
<proteinExistence type="predicted"/>
<dbReference type="OMA" id="NARRCER"/>
<reference evidence="1 2" key="1">
    <citation type="journal article" date="2012" name="Genome Biol.">
        <title>Genome and low-iron response of an oceanic diatom adapted to chronic iron limitation.</title>
        <authorList>
            <person name="Lommer M."/>
            <person name="Specht M."/>
            <person name="Roy A.S."/>
            <person name="Kraemer L."/>
            <person name="Andreson R."/>
            <person name="Gutowska M.A."/>
            <person name="Wolf J."/>
            <person name="Bergner S.V."/>
            <person name="Schilhabel M.B."/>
            <person name="Klostermeier U.C."/>
            <person name="Beiko R.G."/>
            <person name="Rosenstiel P."/>
            <person name="Hippler M."/>
            <person name="Laroche J."/>
        </authorList>
    </citation>
    <scope>NUCLEOTIDE SEQUENCE [LARGE SCALE GENOMIC DNA]</scope>
    <source>
        <strain evidence="1 2">CCMP1005</strain>
    </source>
</reference>
<evidence type="ECO:0000313" key="2">
    <source>
        <dbReference type="Proteomes" id="UP000266841"/>
    </source>
</evidence>
<evidence type="ECO:0000313" key="1">
    <source>
        <dbReference type="EMBL" id="EJK47040.1"/>
    </source>
</evidence>
<organism evidence="1 2">
    <name type="scientific">Thalassiosira oceanica</name>
    <name type="common">Marine diatom</name>
    <dbReference type="NCBI Taxonomy" id="159749"/>
    <lineage>
        <taxon>Eukaryota</taxon>
        <taxon>Sar</taxon>
        <taxon>Stramenopiles</taxon>
        <taxon>Ochrophyta</taxon>
        <taxon>Bacillariophyta</taxon>
        <taxon>Coscinodiscophyceae</taxon>
        <taxon>Thalassiosirophycidae</taxon>
        <taxon>Thalassiosirales</taxon>
        <taxon>Thalassiosiraceae</taxon>
        <taxon>Thalassiosira</taxon>
    </lineage>
</organism>
<sequence length="514" mass="58936">MFELLSPEVVIRCAVFHNCSNKNKVVNRKKMSQIMHHVANRAIHIPSAHRLLRLVNARRCERGSDCWNRNLNSGLSGWIGSANVNRPFGMAICDKCIKQTTIKVDYSNFARHEKGCATHSGNLLSDPYHDKVTGDTVGPLIHALSIFQIDNTFSSREDKKVALEGMVQKAMSDKSDFCPIRYDEKCAAYQEIFEEAEKECDDAVKADQERKHEEYTERREAKILKRMTKIRKIYASLQSDLADCPMKDLALACEWLEDDQRCIRFSRTFVQRRMASIISAPCSASQRSVQRVAGDIRSILTPIHEKNFFSFGFIANSSNRFKKGIYRYVSEECTRDQIMNSSAFGDVQFMNAINDDKHVRALVRSLARISGALGRCFALSVVKPDPDQPQADQRIEDYRKLAKLVWSKKVSINQDVNSFTVMKENFTTSLEEWRIMKKNTRDYLSAAETQAFLTRSNFVGGRANFTRQDALDQVFQPRNRRGWMSNGNNFDAYDKLKTRNFIRLREIHEQAGVG</sequence>
<protein>
    <submittedName>
        <fullName evidence="1">Uncharacterized protein</fullName>
    </submittedName>
</protein>
<dbReference type="eggNOG" id="ENOG502T2W3">
    <property type="taxonomic scope" value="Eukaryota"/>
</dbReference>
<dbReference type="AlphaFoldDB" id="K0R3S0"/>
<dbReference type="OrthoDB" id="10268061at2759"/>
<gene>
    <name evidence="1" type="ORF">THAOC_34264</name>
</gene>
<name>K0R3S0_THAOC</name>
<dbReference type="Proteomes" id="UP000266841">
    <property type="component" value="Unassembled WGS sequence"/>
</dbReference>
<dbReference type="EMBL" id="AGNL01047406">
    <property type="protein sequence ID" value="EJK47040.1"/>
    <property type="molecule type" value="Genomic_DNA"/>
</dbReference>
<accession>K0R3S0</accession>